<feature type="compositionally biased region" description="Basic and acidic residues" evidence="1">
    <location>
        <begin position="584"/>
        <end position="596"/>
    </location>
</feature>
<feature type="compositionally biased region" description="Basic and acidic residues" evidence="1">
    <location>
        <begin position="472"/>
        <end position="526"/>
    </location>
</feature>
<feature type="compositionally biased region" description="Basic and acidic residues" evidence="1">
    <location>
        <begin position="1193"/>
        <end position="1202"/>
    </location>
</feature>
<feature type="region of interest" description="Disordered" evidence="1">
    <location>
        <begin position="808"/>
        <end position="830"/>
    </location>
</feature>
<evidence type="ECO:0000313" key="2">
    <source>
        <dbReference type="EMBL" id="KAG7318469.1"/>
    </source>
</evidence>
<feature type="compositionally biased region" description="Basic and acidic residues" evidence="1">
    <location>
        <begin position="193"/>
        <end position="221"/>
    </location>
</feature>
<dbReference type="AlphaFoldDB" id="A0A9D3SGV1"/>
<feature type="region of interest" description="Disordered" evidence="1">
    <location>
        <begin position="923"/>
        <end position="945"/>
    </location>
</feature>
<feature type="region of interest" description="Disordered" evidence="1">
    <location>
        <begin position="181"/>
        <end position="246"/>
    </location>
</feature>
<feature type="compositionally biased region" description="Basic and acidic residues" evidence="1">
    <location>
        <begin position="698"/>
        <end position="724"/>
    </location>
</feature>
<name>A0A9D3SGV1_9TELE</name>
<dbReference type="Proteomes" id="UP000824219">
    <property type="component" value="Linkage Group LG22"/>
</dbReference>
<proteinExistence type="predicted"/>
<dbReference type="EMBL" id="JAHKSW010000022">
    <property type="protein sequence ID" value="KAG7318469.1"/>
    <property type="molecule type" value="Genomic_DNA"/>
</dbReference>
<feature type="region of interest" description="Disordered" evidence="1">
    <location>
        <begin position="435"/>
        <end position="532"/>
    </location>
</feature>
<feature type="compositionally biased region" description="Polar residues" evidence="1">
    <location>
        <begin position="1214"/>
        <end position="1235"/>
    </location>
</feature>
<feature type="compositionally biased region" description="Basic and acidic residues" evidence="1">
    <location>
        <begin position="58"/>
        <end position="92"/>
    </location>
</feature>
<feature type="compositionally biased region" description="Basic and acidic residues" evidence="1">
    <location>
        <begin position="1172"/>
        <end position="1184"/>
    </location>
</feature>
<reference evidence="2 3" key="1">
    <citation type="submission" date="2021-06" db="EMBL/GenBank/DDBJ databases">
        <title>Chromosome-level genome assembly of the red-tail catfish (Hemibagrus wyckioides).</title>
        <authorList>
            <person name="Shao F."/>
        </authorList>
    </citation>
    <scope>NUCLEOTIDE SEQUENCE [LARGE SCALE GENOMIC DNA]</scope>
    <source>
        <strain evidence="2">EC202008001</strain>
        <tissue evidence="2">Blood</tissue>
    </source>
</reference>
<feature type="region of interest" description="Disordered" evidence="1">
    <location>
        <begin position="1172"/>
        <end position="1235"/>
    </location>
</feature>
<feature type="compositionally biased region" description="Basic and acidic residues" evidence="1">
    <location>
        <begin position="29"/>
        <end position="40"/>
    </location>
</feature>
<evidence type="ECO:0000256" key="1">
    <source>
        <dbReference type="SAM" id="MobiDB-lite"/>
    </source>
</evidence>
<feature type="region of interest" description="Disordered" evidence="1">
    <location>
        <begin position="361"/>
        <end position="413"/>
    </location>
</feature>
<protein>
    <submittedName>
        <fullName evidence="2">Uncharacterized protein</fullName>
    </submittedName>
</protein>
<feature type="region of interest" description="Disordered" evidence="1">
    <location>
        <begin position="695"/>
        <end position="724"/>
    </location>
</feature>
<feature type="region of interest" description="Disordered" evidence="1">
    <location>
        <begin position="1102"/>
        <end position="1124"/>
    </location>
</feature>
<dbReference type="OrthoDB" id="10666752at2759"/>
<feature type="compositionally biased region" description="Polar residues" evidence="1">
    <location>
        <begin position="44"/>
        <end position="56"/>
    </location>
</feature>
<feature type="compositionally biased region" description="Basic and acidic residues" evidence="1">
    <location>
        <begin position="810"/>
        <end position="822"/>
    </location>
</feature>
<keyword evidence="3" id="KW-1185">Reference proteome</keyword>
<feature type="region of interest" description="Disordered" evidence="1">
    <location>
        <begin position="1"/>
        <end position="92"/>
    </location>
</feature>
<feature type="compositionally biased region" description="Basic and acidic residues" evidence="1">
    <location>
        <begin position="435"/>
        <end position="456"/>
    </location>
</feature>
<sequence>MEEKRYTEDFGDSLTDELTSSEESFAQQHQEKRKCDEYKKMAMLQNNSNKQQNVTQIEIKEKNQRREKEQKRQEIMERKHQKASREGLRESYNKYRVASLEDMEKKKYIEDFEDSLTDEDLEWELTSSEESFAQQHQERSKREYRTEIKEGLRKEKILQVKPRNSELAAEKEMADVKKMAMLENNSNKQRNVTRIEIKEKNRRTEESLQDIKEHKEPKQVLETDEGQLVIHKMQKPGQKLVEKSREIMPEVGITKETERHISEVREKAKAETEILTEKRTEIKTEQEKRQWKLLQEPLSTMEKEKNAKKQKCKWIEVQSGKETQVMEEGDMALLEKMERAAESDRQDMDCQLMKERQIEGELQMNKTEIEREEQQVVVTEEEDDEFWDTAALPKSQKVSPKNEERSERDVELQSSQLIKVKTCESQDMERQLLEKERQVSKESHFHQTEIGKEKQELVLMEVEDEDFWDTAELPKSEKASPQNEERSERGVELQSNLDKKVQRKEEVVLETEKQRREEQIKERQERPLTIQDMQDARQKHAEMEKKCKKELTEKMLFQTESPALQKNVIWGRRSGNSHSIPVNTEHHQESSEQGKEHQKHVGRNRHLNTMKEGIKSVLQELDCPKVMDGLQLKGTEEVINKQLIKVNTFERLDVERQLLEKERQVTKESKFHQTEIGKEKQELVLMEVEDEDFWDTAELPKSEKASPQNEERSERGVELQSNLDKKVQRKEEVVLETEKQRREEQIKERQERPLTIQDMQDARQKHAEMEKKCKKELTEKMLFQTESPALQKNVIWGRRSGNSHSIPVNTEHHQESSEQGKEHQKHVGRNRHLNTMKEGIKSVLQELDCPKVMDGLQLKGTEEVINKQLIKVNTFERLDVERQLLEKERQVTKESKFHQTEIGKEKQELVLMEVEDEDFWDTAELPKSEKASPQNEERSERGVELKHAEMEKKCKKELTEKMLFQTESPALQKNVIWGRRSGNSPLIPVNTEHHQESSEQGKEHQKHVGRNRHLDTMKEGIKSVLQELDCPKVMDGLQLKGTEEVINKQLIKVNTFERLDVERQLLEKERQVTKDSKFHQTEKGKEKQELVLMEVEDEDFWDTAELPKSEKASPQNGRRSERGVELKHAEMERNCKKELTEKMLFQTESPALQKNVIWGRRSGNSPLIPVNTEHHQESSEQGKEHQKHVGRNRHLDTMKEGIKSVLQDTRQKNSEMQNKQELWQKLFSQSVSTSL</sequence>
<gene>
    <name evidence="2" type="ORF">KOW79_018224</name>
</gene>
<accession>A0A9D3SGV1</accession>
<feature type="compositionally biased region" description="Basic and acidic residues" evidence="1">
    <location>
        <begin position="735"/>
        <end position="752"/>
    </location>
</feature>
<feature type="region of interest" description="Disordered" evidence="1">
    <location>
        <begin position="582"/>
        <end position="604"/>
    </location>
</feature>
<feature type="compositionally biased region" description="Basic and acidic residues" evidence="1">
    <location>
        <begin position="924"/>
        <end position="945"/>
    </location>
</feature>
<organism evidence="2 3">
    <name type="scientific">Hemibagrus wyckioides</name>
    <dbReference type="NCBI Taxonomy" id="337641"/>
    <lineage>
        <taxon>Eukaryota</taxon>
        <taxon>Metazoa</taxon>
        <taxon>Chordata</taxon>
        <taxon>Craniata</taxon>
        <taxon>Vertebrata</taxon>
        <taxon>Euteleostomi</taxon>
        <taxon>Actinopterygii</taxon>
        <taxon>Neopterygii</taxon>
        <taxon>Teleostei</taxon>
        <taxon>Ostariophysi</taxon>
        <taxon>Siluriformes</taxon>
        <taxon>Bagridae</taxon>
        <taxon>Hemibagrus</taxon>
    </lineage>
</organism>
<comment type="caution">
    <text evidence="2">The sequence shown here is derived from an EMBL/GenBank/DDBJ whole genome shotgun (WGS) entry which is preliminary data.</text>
</comment>
<evidence type="ECO:0000313" key="3">
    <source>
        <dbReference type="Proteomes" id="UP000824219"/>
    </source>
</evidence>
<feature type="compositionally biased region" description="Polar residues" evidence="1">
    <location>
        <begin position="183"/>
        <end position="192"/>
    </location>
</feature>
<feature type="compositionally biased region" description="Basic and acidic residues" evidence="1">
    <location>
        <begin position="400"/>
        <end position="411"/>
    </location>
</feature>
<feature type="region of interest" description="Disordered" evidence="1">
    <location>
        <begin position="735"/>
        <end position="754"/>
    </location>
</feature>